<dbReference type="Pfam" id="PF05227">
    <property type="entry name" value="CHASE3"/>
    <property type="match status" value="1"/>
</dbReference>
<accession>A0A135P0L4</accession>
<dbReference type="Proteomes" id="UP000070498">
    <property type="component" value="Unassembled WGS sequence"/>
</dbReference>
<evidence type="ECO:0000259" key="2">
    <source>
        <dbReference type="Pfam" id="PF05227"/>
    </source>
</evidence>
<gene>
    <name evidence="3" type="ORF">ATO67_10050</name>
</gene>
<proteinExistence type="predicted"/>
<reference evidence="3 4" key="1">
    <citation type="submission" date="2015-11" db="EMBL/GenBank/DDBJ databases">
        <title>Draft genome sequence of Agrobacterium sp. R89-1.</title>
        <authorList>
            <person name="Zahradnik J."/>
            <person name="Kyslikova E."/>
            <person name="Palyzova A."/>
            <person name="Kyslik P."/>
        </authorList>
    </citation>
    <scope>NUCLEOTIDE SEQUENCE [LARGE SCALE GENOMIC DNA]</scope>
    <source>
        <strain evidence="3 4">R89-1</strain>
    </source>
</reference>
<keyword evidence="1" id="KW-0175">Coiled coil</keyword>
<evidence type="ECO:0000313" key="4">
    <source>
        <dbReference type="Proteomes" id="UP000070498"/>
    </source>
</evidence>
<feature type="coiled-coil region" evidence="1">
    <location>
        <begin position="188"/>
        <end position="215"/>
    </location>
</feature>
<keyword evidence="4" id="KW-1185">Reference proteome</keyword>
<organism evidence="3 4">
    <name type="scientific">Agrobacterium bohemicum</name>
    <dbReference type="NCBI Taxonomy" id="2052828"/>
    <lineage>
        <taxon>Bacteria</taxon>
        <taxon>Pseudomonadati</taxon>
        <taxon>Pseudomonadota</taxon>
        <taxon>Alphaproteobacteria</taxon>
        <taxon>Hyphomicrobiales</taxon>
        <taxon>Rhizobiaceae</taxon>
        <taxon>Rhizobium/Agrobacterium group</taxon>
        <taxon>Agrobacterium</taxon>
    </lineage>
</organism>
<dbReference type="STRING" id="2052828.ATO67_10050"/>
<dbReference type="EMBL" id="LNUW01000035">
    <property type="protein sequence ID" value="KXG84963.1"/>
    <property type="molecule type" value="Genomic_DNA"/>
</dbReference>
<dbReference type="CDD" id="cd19410">
    <property type="entry name" value="HK9-like_sensor"/>
    <property type="match status" value="1"/>
</dbReference>
<sequence>MPVDKPSAFEQGRSGTVNLTKSHLEMMRRSMGQRDGWSWQSLRENYLTIPTLLRSIPIGVVIAAGVLATTWTHNLLSDHQDMVVHTYEAIDKTKDVLIALDDAETGQRGYLVSSDRRYLAPYEGALTRLKTLESELLNRVSDNSSQVERVKQLGGLIDRKLAELSQSIKLHDAEGAEAARTQEIGYMAEATMDRIREVIREITDSERNLVQTRQAEVDADELRVRLVAIVVGLASFLTRAGVEIYLTRKRRSPGNDLSL</sequence>
<comment type="caution">
    <text evidence="3">The sequence shown here is derived from an EMBL/GenBank/DDBJ whole genome shotgun (WGS) entry which is preliminary data.</text>
</comment>
<feature type="domain" description="CHASE3" evidence="2">
    <location>
        <begin position="81"/>
        <end position="216"/>
    </location>
</feature>
<evidence type="ECO:0000313" key="3">
    <source>
        <dbReference type="EMBL" id="KXG84963.1"/>
    </source>
</evidence>
<name>A0A135P0L4_9HYPH</name>
<evidence type="ECO:0000256" key="1">
    <source>
        <dbReference type="SAM" id="Coils"/>
    </source>
</evidence>
<dbReference type="AlphaFoldDB" id="A0A135P0L4"/>
<protein>
    <recommendedName>
        <fullName evidence="2">CHASE3 domain-containing protein</fullName>
    </recommendedName>
</protein>
<dbReference type="InterPro" id="IPR007891">
    <property type="entry name" value="CHASE3"/>
</dbReference>